<dbReference type="EMBL" id="JARKHS020014482">
    <property type="protein sequence ID" value="KAK8775131.1"/>
    <property type="molecule type" value="Genomic_DNA"/>
</dbReference>
<feature type="compositionally biased region" description="Low complexity" evidence="1">
    <location>
        <begin position="178"/>
        <end position="195"/>
    </location>
</feature>
<feature type="compositionally biased region" description="Basic residues" evidence="1">
    <location>
        <begin position="344"/>
        <end position="354"/>
    </location>
</feature>
<feature type="region of interest" description="Disordered" evidence="1">
    <location>
        <begin position="142"/>
        <end position="214"/>
    </location>
</feature>
<reference evidence="2 3" key="1">
    <citation type="journal article" date="2023" name="Arcadia Sci">
        <title>De novo assembly of a long-read Amblyomma americanum tick genome.</title>
        <authorList>
            <person name="Chou S."/>
            <person name="Poskanzer K.E."/>
            <person name="Rollins M."/>
            <person name="Thuy-Boun P.S."/>
        </authorList>
    </citation>
    <scope>NUCLEOTIDE SEQUENCE [LARGE SCALE GENOMIC DNA]</scope>
    <source>
        <strain evidence="2">F_SG_1</strain>
        <tissue evidence="2">Salivary glands</tissue>
    </source>
</reference>
<protein>
    <submittedName>
        <fullName evidence="2">Uncharacterized protein</fullName>
    </submittedName>
</protein>
<feature type="region of interest" description="Disordered" evidence="1">
    <location>
        <begin position="232"/>
        <end position="252"/>
    </location>
</feature>
<accession>A0AAQ4EKH2</accession>
<evidence type="ECO:0000313" key="2">
    <source>
        <dbReference type="EMBL" id="KAK8775131.1"/>
    </source>
</evidence>
<evidence type="ECO:0000256" key="1">
    <source>
        <dbReference type="SAM" id="MobiDB-lite"/>
    </source>
</evidence>
<evidence type="ECO:0000313" key="3">
    <source>
        <dbReference type="Proteomes" id="UP001321473"/>
    </source>
</evidence>
<dbReference type="Proteomes" id="UP001321473">
    <property type="component" value="Unassembled WGS sequence"/>
</dbReference>
<sequence length="354" mass="38276">MSSAGIFREPPMDYGYWAPLETATPVFFAPPEYMGFYIPTPAPVLESPETMGPFGFDGVTSATHLQDILRLPTSFPWTPGPTLPCDDFAYGAVYGYAAQPVPLWIKTGFFYATTPQYMYVPQIALEPFVPANDMMAYGNPMWHPAPPARRRGGHSRRGNGRQAPPGTRRNREPPAARPQPTRAAAAEAPPQQQPAGNSEARKTSSDVPEEPEPDADLADHLLAKKKVAEANLNTPSTTIPSGGAGKASAGQKAHRVYSAATLKSLNVRGPVHPSHAEGRPTASEPRIEYAWPENDVTTPGEEVPVVAVRSRRPKASVAKAGVLPPRAKSSMQEGPRSGSQRERGPRRRNSVTAW</sequence>
<proteinExistence type="predicted"/>
<feature type="compositionally biased region" description="Basic residues" evidence="1">
    <location>
        <begin position="148"/>
        <end position="159"/>
    </location>
</feature>
<organism evidence="2 3">
    <name type="scientific">Amblyomma americanum</name>
    <name type="common">Lone star tick</name>
    <dbReference type="NCBI Taxonomy" id="6943"/>
    <lineage>
        <taxon>Eukaryota</taxon>
        <taxon>Metazoa</taxon>
        <taxon>Ecdysozoa</taxon>
        <taxon>Arthropoda</taxon>
        <taxon>Chelicerata</taxon>
        <taxon>Arachnida</taxon>
        <taxon>Acari</taxon>
        <taxon>Parasitiformes</taxon>
        <taxon>Ixodida</taxon>
        <taxon>Ixodoidea</taxon>
        <taxon>Ixodidae</taxon>
        <taxon>Amblyomminae</taxon>
        <taxon>Amblyomma</taxon>
    </lineage>
</organism>
<dbReference type="AlphaFoldDB" id="A0AAQ4EKH2"/>
<comment type="caution">
    <text evidence="2">The sequence shown here is derived from an EMBL/GenBank/DDBJ whole genome shotgun (WGS) entry which is preliminary data.</text>
</comment>
<keyword evidence="3" id="KW-1185">Reference proteome</keyword>
<feature type="region of interest" description="Disordered" evidence="1">
    <location>
        <begin position="268"/>
        <end position="354"/>
    </location>
</feature>
<name>A0AAQ4EKH2_AMBAM</name>
<gene>
    <name evidence="2" type="ORF">V5799_031525</name>
</gene>